<reference evidence="1 2" key="1">
    <citation type="journal article" date="2011" name="PLoS Pathog.">
        <title>Endophytic Life Strategies Decoded by Genome and Transcriptome Analyses of the Mutualistic Root Symbiont Piriformospora indica.</title>
        <authorList>
            <person name="Zuccaro A."/>
            <person name="Lahrmann U."/>
            <person name="Guldener U."/>
            <person name="Langen G."/>
            <person name="Pfiffi S."/>
            <person name="Biedenkopf D."/>
            <person name="Wong P."/>
            <person name="Samans B."/>
            <person name="Grimm C."/>
            <person name="Basiewicz M."/>
            <person name="Murat C."/>
            <person name="Martin F."/>
            <person name="Kogel K.H."/>
        </authorList>
    </citation>
    <scope>NUCLEOTIDE SEQUENCE [LARGE SCALE GENOMIC DNA]</scope>
    <source>
        <strain evidence="1 2">DSM 11827</strain>
    </source>
</reference>
<accession>G4THR4</accession>
<keyword evidence="2" id="KW-1185">Reference proteome</keyword>
<dbReference type="InParanoid" id="G4THR4"/>
<protein>
    <recommendedName>
        <fullName evidence="3">F-box domain-containing protein</fullName>
    </recommendedName>
</protein>
<evidence type="ECO:0000313" key="2">
    <source>
        <dbReference type="Proteomes" id="UP000007148"/>
    </source>
</evidence>
<organism evidence="1 2">
    <name type="scientific">Serendipita indica (strain DSM 11827)</name>
    <name type="common">Root endophyte fungus</name>
    <name type="synonym">Piriformospora indica</name>
    <dbReference type="NCBI Taxonomy" id="1109443"/>
    <lineage>
        <taxon>Eukaryota</taxon>
        <taxon>Fungi</taxon>
        <taxon>Dikarya</taxon>
        <taxon>Basidiomycota</taxon>
        <taxon>Agaricomycotina</taxon>
        <taxon>Agaricomycetes</taxon>
        <taxon>Sebacinales</taxon>
        <taxon>Serendipitaceae</taxon>
        <taxon>Serendipita</taxon>
    </lineage>
</organism>
<dbReference type="HOGENOM" id="CLU_059428_0_0_1"/>
<dbReference type="OrthoDB" id="3134220at2759"/>
<gene>
    <name evidence="1" type="ORF">PIIN_04792</name>
</gene>
<name>G4THR4_SERID</name>
<evidence type="ECO:0008006" key="3">
    <source>
        <dbReference type="Google" id="ProtNLM"/>
    </source>
</evidence>
<proteinExistence type="predicted"/>
<evidence type="ECO:0000313" key="1">
    <source>
        <dbReference type="EMBL" id="CCA70857.1"/>
    </source>
</evidence>
<dbReference type="EMBL" id="CAFZ01000097">
    <property type="protein sequence ID" value="CCA70857.1"/>
    <property type="molecule type" value="Genomic_DNA"/>
</dbReference>
<dbReference type="Proteomes" id="UP000007148">
    <property type="component" value="Unassembled WGS sequence"/>
</dbReference>
<dbReference type="AlphaFoldDB" id="G4THR4"/>
<sequence>METKEDEVDYLSLLPLEIWHQILLEVYPPIASVDPNSPFIPMTIMLILYIQKMRASLRLVCRKLEPIALEVLFREIIVSDRAPRWKRLLDTFEAGNPTTSLPLSRTTGALICLPWRSSLEDNAYNWLCKLREYCPRIKRITVFGRNKDASNERVEWLSGVESVFYSASFLDSKFLQNLSIHNPSLHTLILCVDYLVLKKPVTFPCVTNVFLSFAERDGLSNFIFPRIRWLGISLSRRDPASCLGFFRTNGLNLDYLELIRTEYAPVPIIARELAGLTAEILNLCPRLAVLKVDARVIDDTKPRLFTLPAHTLILKADDVLSAEIALRWWLFDSGGQVPVGFRKVDLKLRKYKDFDKDHIAIGMLSKSESCCLDLGATFVTEYIL</sequence>
<comment type="caution">
    <text evidence="1">The sequence shown here is derived from an EMBL/GenBank/DDBJ whole genome shotgun (WGS) entry which is preliminary data.</text>
</comment>